<dbReference type="InterPro" id="IPR041492">
    <property type="entry name" value="HAD_2"/>
</dbReference>
<dbReference type="AlphaFoldDB" id="A0A3B0SDR4"/>
<dbReference type="Pfam" id="PF13419">
    <property type="entry name" value="HAD_2"/>
    <property type="match status" value="1"/>
</dbReference>
<sequence>AGDVFSVIAAGDEVAHKKPAPDVYQLALQRLALPPAACLAFEDTAHGLRSALAANLRCVAVPARYSLDQDFSQASLLADSYQQVSLNDLHTAL</sequence>
<dbReference type="PANTHER" id="PTHR42896">
    <property type="entry name" value="XYLULOSE-1,5-BISPHOSPHATE (XUBP) PHOSPHATASE"/>
    <property type="match status" value="1"/>
</dbReference>
<dbReference type="EMBL" id="UOEE01000270">
    <property type="protein sequence ID" value="VAV99036.1"/>
    <property type="molecule type" value="Genomic_DNA"/>
</dbReference>
<protein>
    <submittedName>
        <fullName evidence="1">Uncharacterized protein</fullName>
    </submittedName>
</protein>
<dbReference type="GO" id="GO:0016787">
    <property type="term" value="F:hydrolase activity"/>
    <property type="evidence" value="ECO:0007669"/>
    <property type="project" value="InterPro"/>
</dbReference>
<dbReference type="InterPro" id="IPR044999">
    <property type="entry name" value="CbbY-like"/>
</dbReference>
<gene>
    <name evidence="1" type="ORF">MNBD_ALPHA06-2199</name>
</gene>
<name>A0A3B0SDR4_9ZZZZ</name>
<dbReference type="NCBIfam" id="TIGR01509">
    <property type="entry name" value="HAD-SF-IA-v3"/>
    <property type="match status" value="1"/>
</dbReference>
<feature type="non-terminal residue" evidence="1">
    <location>
        <position position="1"/>
    </location>
</feature>
<evidence type="ECO:0000313" key="1">
    <source>
        <dbReference type="EMBL" id="VAV99036.1"/>
    </source>
</evidence>
<dbReference type="InterPro" id="IPR006439">
    <property type="entry name" value="HAD-SF_hydro_IA"/>
</dbReference>
<dbReference type="PANTHER" id="PTHR42896:SF2">
    <property type="entry name" value="CBBY-LIKE PROTEIN"/>
    <property type="match status" value="1"/>
</dbReference>
<proteinExistence type="predicted"/>
<dbReference type="SUPFAM" id="SSF56784">
    <property type="entry name" value="HAD-like"/>
    <property type="match status" value="1"/>
</dbReference>
<organism evidence="1">
    <name type="scientific">hydrothermal vent metagenome</name>
    <dbReference type="NCBI Taxonomy" id="652676"/>
    <lineage>
        <taxon>unclassified sequences</taxon>
        <taxon>metagenomes</taxon>
        <taxon>ecological metagenomes</taxon>
    </lineage>
</organism>
<accession>A0A3B0SDR4</accession>
<reference evidence="1" key="1">
    <citation type="submission" date="2018-06" db="EMBL/GenBank/DDBJ databases">
        <authorList>
            <person name="Zhirakovskaya E."/>
        </authorList>
    </citation>
    <scope>NUCLEOTIDE SEQUENCE</scope>
</reference>
<dbReference type="InterPro" id="IPR036412">
    <property type="entry name" value="HAD-like_sf"/>
</dbReference>
<dbReference type="Gene3D" id="3.40.50.1000">
    <property type="entry name" value="HAD superfamily/HAD-like"/>
    <property type="match status" value="1"/>
</dbReference>
<dbReference type="InterPro" id="IPR023214">
    <property type="entry name" value="HAD_sf"/>
</dbReference>